<name>A0A8S3QAU0_MYTED</name>
<keyword evidence="1" id="KW-0812">Transmembrane</keyword>
<reference evidence="2" key="1">
    <citation type="submission" date="2021-03" db="EMBL/GenBank/DDBJ databases">
        <authorList>
            <person name="Bekaert M."/>
        </authorList>
    </citation>
    <scope>NUCLEOTIDE SEQUENCE</scope>
</reference>
<dbReference type="EMBL" id="CAJPWZ010000369">
    <property type="protein sequence ID" value="CAG2191797.1"/>
    <property type="molecule type" value="Genomic_DNA"/>
</dbReference>
<feature type="transmembrane region" description="Helical" evidence="1">
    <location>
        <begin position="139"/>
        <end position="160"/>
    </location>
</feature>
<comment type="caution">
    <text evidence="2">The sequence shown here is derived from an EMBL/GenBank/DDBJ whole genome shotgun (WGS) entry which is preliminary data.</text>
</comment>
<dbReference type="Proteomes" id="UP000683360">
    <property type="component" value="Unassembled WGS sequence"/>
</dbReference>
<evidence type="ECO:0000313" key="2">
    <source>
        <dbReference type="EMBL" id="CAG2191797.1"/>
    </source>
</evidence>
<organism evidence="2 3">
    <name type="scientific">Mytilus edulis</name>
    <name type="common">Blue mussel</name>
    <dbReference type="NCBI Taxonomy" id="6550"/>
    <lineage>
        <taxon>Eukaryota</taxon>
        <taxon>Metazoa</taxon>
        <taxon>Spiralia</taxon>
        <taxon>Lophotrochozoa</taxon>
        <taxon>Mollusca</taxon>
        <taxon>Bivalvia</taxon>
        <taxon>Autobranchia</taxon>
        <taxon>Pteriomorphia</taxon>
        <taxon>Mytilida</taxon>
        <taxon>Mytiloidea</taxon>
        <taxon>Mytilidae</taxon>
        <taxon>Mytilinae</taxon>
        <taxon>Mytilus</taxon>
    </lineage>
</organism>
<keyword evidence="1" id="KW-0472">Membrane</keyword>
<evidence type="ECO:0000313" key="3">
    <source>
        <dbReference type="Proteomes" id="UP000683360"/>
    </source>
</evidence>
<keyword evidence="3" id="KW-1185">Reference proteome</keyword>
<accession>A0A8S3QAU0</accession>
<dbReference type="AlphaFoldDB" id="A0A8S3QAU0"/>
<keyword evidence="1" id="KW-1133">Transmembrane helix</keyword>
<gene>
    <name evidence="2" type="ORF">MEDL_6901</name>
</gene>
<evidence type="ECO:0000256" key="1">
    <source>
        <dbReference type="SAM" id="Phobius"/>
    </source>
</evidence>
<protein>
    <submittedName>
        <fullName evidence="2">Uncharacterized protein</fullName>
    </submittedName>
</protein>
<sequence length="302" mass="33804">MKLFNESYYCREDERIMSHIIDDCETDILLQQGHTEPIIDQDELSSEQASLLQSPITKAETTENVCLCIDSNDSQSQNSTIFLTNANCLDVDRNVDLAENNSSTIQSENNIMLDNSETETEHKVKPSKTQEIAKQFKQLLPYICIVLIIVIFGSVLCYLISDRKGTSQFVNLKMNFDLFSAETTSGKVPWLSIDANFVALKGNGTTICIIQPGSYSIDLTLNVDNRRNNDTVTISVCILNSRDRNGNRCIPGVLPAHMQRSLTASVNLNLQKGDTVWVSVIGLNLVYQRSDVNSMSIRKYDS</sequence>
<proteinExistence type="predicted"/>
<dbReference type="OrthoDB" id="10419646at2759"/>